<feature type="binding site" evidence="7">
    <location>
        <position position="121"/>
    </location>
    <ligand>
        <name>Zn(2+)</name>
        <dbReference type="ChEBI" id="CHEBI:29105"/>
    </ligand>
</feature>
<feature type="binding site" evidence="7">
    <location>
        <position position="119"/>
    </location>
    <ligand>
        <name>Zn(2+)</name>
        <dbReference type="ChEBI" id="CHEBI:29105"/>
    </ligand>
</feature>
<evidence type="ECO:0000256" key="8">
    <source>
        <dbReference type="RuleBase" id="RU363037"/>
    </source>
</evidence>
<dbReference type="NCBIfam" id="NF004313">
    <property type="entry name" value="PRK05710.1-2"/>
    <property type="match status" value="1"/>
</dbReference>
<organism evidence="10 11">
    <name type="scientific">Curvibacter microcysteis</name>
    <dbReference type="NCBI Taxonomy" id="3026419"/>
    <lineage>
        <taxon>Bacteria</taxon>
        <taxon>Pseudomonadati</taxon>
        <taxon>Pseudomonadota</taxon>
        <taxon>Betaproteobacteria</taxon>
        <taxon>Burkholderiales</taxon>
        <taxon>Comamonadaceae</taxon>
        <taxon>Curvibacter</taxon>
    </lineage>
</organism>
<dbReference type="PANTHER" id="PTHR43311">
    <property type="entry name" value="GLUTAMATE--TRNA LIGASE"/>
    <property type="match status" value="1"/>
</dbReference>
<protein>
    <recommendedName>
        <fullName evidence="7">Glutamyl-Q tRNA(Asp) synthetase</fullName>
        <shortName evidence="7">Glu-Q-RSs</shortName>
        <ecNumber evidence="7">6.1.1.-</ecNumber>
    </recommendedName>
</protein>
<feature type="binding site" evidence="7">
    <location>
        <position position="149"/>
    </location>
    <ligand>
        <name>Zn(2+)</name>
        <dbReference type="ChEBI" id="CHEBI:29105"/>
    </ligand>
</feature>
<dbReference type="InterPro" id="IPR000924">
    <property type="entry name" value="Glu/Gln-tRNA-synth"/>
</dbReference>
<gene>
    <name evidence="10" type="primary">gluQRS</name>
    <name evidence="7" type="synonym">gluQ</name>
    <name evidence="10" type="ORF">PSQ39_10455</name>
</gene>
<name>A0ABT5MEP5_9BURK</name>
<evidence type="ECO:0000256" key="4">
    <source>
        <dbReference type="ARBA" id="ARBA00022833"/>
    </source>
</evidence>
<keyword evidence="6 7" id="KW-0030">Aminoacyl-tRNA synthetase</keyword>
<comment type="cofactor">
    <cofactor evidence="7">
        <name>Zn(2+)</name>
        <dbReference type="ChEBI" id="CHEBI:29105"/>
    </cofactor>
    <text evidence="7">Binds 1 zinc ion per subunit.</text>
</comment>
<dbReference type="InterPro" id="IPR020058">
    <property type="entry name" value="Glu/Gln-tRNA-synth_Ib_cat-dom"/>
</dbReference>
<evidence type="ECO:0000313" key="11">
    <source>
        <dbReference type="Proteomes" id="UP001528672"/>
    </source>
</evidence>
<keyword evidence="1 7" id="KW-0436">Ligase</keyword>
<dbReference type="InterPro" id="IPR049940">
    <property type="entry name" value="GluQ/Sye"/>
</dbReference>
<dbReference type="HAMAP" id="MF_01428">
    <property type="entry name" value="Glu_Q_tRNA_synth"/>
    <property type="match status" value="1"/>
</dbReference>
<keyword evidence="3 7" id="KW-0547">Nucleotide-binding</keyword>
<dbReference type="Proteomes" id="UP001528672">
    <property type="component" value="Unassembled WGS sequence"/>
</dbReference>
<dbReference type="SUPFAM" id="SSF52374">
    <property type="entry name" value="Nucleotidylyl transferase"/>
    <property type="match status" value="1"/>
</dbReference>
<feature type="domain" description="Glutamyl/glutaminyl-tRNA synthetase class Ib catalytic" evidence="9">
    <location>
        <begin position="27"/>
        <end position="269"/>
    </location>
</feature>
<dbReference type="NCBIfam" id="NF004315">
    <property type="entry name" value="PRK05710.1-4"/>
    <property type="match status" value="1"/>
</dbReference>
<feature type="binding site" evidence="7">
    <location>
        <position position="145"/>
    </location>
    <ligand>
        <name>Zn(2+)</name>
        <dbReference type="ChEBI" id="CHEBI:29105"/>
    </ligand>
</feature>
<dbReference type="Pfam" id="PF00749">
    <property type="entry name" value="tRNA-synt_1c"/>
    <property type="match status" value="1"/>
</dbReference>
<dbReference type="GO" id="GO:0016874">
    <property type="term" value="F:ligase activity"/>
    <property type="evidence" value="ECO:0007669"/>
    <property type="project" value="UniProtKB-KW"/>
</dbReference>
<evidence type="ECO:0000259" key="9">
    <source>
        <dbReference type="Pfam" id="PF00749"/>
    </source>
</evidence>
<sequence>MPDELSSRPPQPIAAEAPALARPYIGRFAPSPTGPLHAGSLVAALASWLDARAHQGQWLLRIEDIDPPRCQVGADRVLLKQLQDCALLPDAPPVWQSQRHAHYDQALQQLLKGGLAYGCACTRKDIEDALAASGQTRARHQAAVYPGTCRQGLKGRAARAWRLRTDPHTSQIAWQDRRLGAQQQDVAAEVGDFVLRRADGLWAYQLAVVVDDAAQGVSHIVRGADLCDNTARQILLQRALGLPIPGYLHTPLVLDARGDKLSKQHGAPAVPTEGTPAASAALCAAASALGLPVEGSARTPAEWLQRWVPAWQALYSPRHG</sequence>
<comment type="similarity">
    <text evidence="7">Belongs to the class-I aminoacyl-tRNA synthetase family. GluQ subfamily.</text>
</comment>
<dbReference type="PANTHER" id="PTHR43311:SF1">
    <property type="entry name" value="GLUTAMYL-Q TRNA(ASP) SYNTHETASE"/>
    <property type="match status" value="1"/>
</dbReference>
<feature type="binding site" evidence="7">
    <location>
        <position position="204"/>
    </location>
    <ligand>
        <name>L-glutamate</name>
        <dbReference type="ChEBI" id="CHEBI:29985"/>
    </ligand>
</feature>
<comment type="caution">
    <text evidence="10">The sequence shown here is derived from an EMBL/GenBank/DDBJ whole genome shotgun (WGS) entry which is preliminary data.</text>
</comment>
<dbReference type="RefSeq" id="WP_273926713.1">
    <property type="nucleotide sequence ID" value="NZ_JAQSIO010000003.1"/>
</dbReference>
<reference evidence="10 11" key="1">
    <citation type="submission" date="2023-02" db="EMBL/GenBank/DDBJ databases">
        <title>Bacterial whole genome sequence for Curvibacter sp. HBC28.</title>
        <authorList>
            <person name="Le V."/>
            <person name="Ko S.-R."/>
            <person name="Ahn C.-Y."/>
            <person name="Oh H.-M."/>
        </authorList>
    </citation>
    <scope>NUCLEOTIDE SEQUENCE [LARGE SCALE GENOMIC DNA]</scope>
    <source>
        <strain evidence="10 11">HBC28</strain>
    </source>
</reference>
<evidence type="ECO:0000256" key="2">
    <source>
        <dbReference type="ARBA" id="ARBA00022723"/>
    </source>
</evidence>
<dbReference type="Gene3D" id="3.40.50.620">
    <property type="entry name" value="HUPs"/>
    <property type="match status" value="1"/>
</dbReference>
<evidence type="ECO:0000256" key="3">
    <source>
        <dbReference type="ARBA" id="ARBA00022741"/>
    </source>
</evidence>
<keyword evidence="11" id="KW-1185">Reference proteome</keyword>
<comment type="function">
    <text evidence="7">Catalyzes the tRNA-independent activation of glutamate in presence of ATP and the subsequent transfer of glutamate onto a tRNA(Asp). Glutamate is transferred on the 2-amino-5-(4,5-dihydroxy-2-cyclopenten-1-yl) moiety of the queuosine in the wobble position of the QUC anticodon.</text>
</comment>
<evidence type="ECO:0000256" key="7">
    <source>
        <dbReference type="HAMAP-Rule" id="MF_01428"/>
    </source>
</evidence>
<evidence type="ECO:0000256" key="6">
    <source>
        <dbReference type="ARBA" id="ARBA00023146"/>
    </source>
</evidence>
<dbReference type="EC" id="6.1.1.-" evidence="7"/>
<feature type="binding site" evidence="7">
    <location>
        <begin position="27"/>
        <end position="31"/>
    </location>
    <ligand>
        <name>L-glutamate</name>
        <dbReference type="ChEBI" id="CHEBI:29985"/>
    </ligand>
</feature>
<feature type="binding site" evidence="7">
    <location>
        <position position="63"/>
    </location>
    <ligand>
        <name>L-glutamate</name>
        <dbReference type="ChEBI" id="CHEBI:29985"/>
    </ligand>
</feature>
<keyword evidence="5 7" id="KW-0067">ATP-binding</keyword>
<evidence type="ECO:0000256" key="1">
    <source>
        <dbReference type="ARBA" id="ARBA00022598"/>
    </source>
</evidence>
<dbReference type="NCBIfam" id="TIGR03838">
    <property type="entry name" value="queuosine_YadB"/>
    <property type="match status" value="1"/>
</dbReference>
<feature type="binding site" evidence="7">
    <location>
        <position position="263"/>
    </location>
    <ligand>
        <name>ATP</name>
        <dbReference type="ChEBI" id="CHEBI:30616"/>
    </ligand>
</feature>
<accession>A0ABT5MEP5</accession>
<dbReference type="PRINTS" id="PR00987">
    <property type="entry name" value="TRNASYNTHGLU"/>
</dbReference>
<evidence type="ECO:0000256" key="5">
    <source>
        <dbReference type="ARBA" id="ARBA00022840"/>
    </source>
</evidence>
<evidence type="ECO:0000313" key="10">
    <source>
        <dbReference type="EMBL" id="MDD0815051.1"/>
    </source>
</evidence>
<feature type="short sequence motif" description="'KMSKS' region" evidence="7">
    <location>
        <begin position="260"/>
        <end position="264"/>
    </location>
</feature>
<dbReference type="InterPro" id="IPR022380">
    <property type="entry name" value="Glu-Q_tRNA(Asp)_Synthase"/>
</dbReference>
<keyword evidence="8" id="KW-0648">Protein biosynthesis</keyword>
<dbReference type="InterPro" id="IPR014729">
    <property type="entry name" value="Rossmann-like_a/b/a_fold"/>
</dbReference>
<keyword evidence="2 7" id="KW-0479">Metal-binding</keyword>
<keyword evidence="4 7" id="KW-0862">Zinc</keyword>
<feature type="binding site" evidence="7">
    <location>
        <position position="222"/>
    </location>
    <ligand>
        <name>L-glutamate</name>
        <dbReference type="ChEBI" id="CHEBI:29985"/>
    </ligand>
</feature>
<proteinExistence type="inferred from homology"/>
<feature type="short sequence motif" description="'HIGH' region" evidence="7">
    <location>
        <begin position="30"/>
        <end position="40"/>
    </location>
</feature>
<dbReference type="NCBIfam" id="NF004314">
    <property type="entry name" value="PRK05710.1-3"/>
    <property type="match status" value="1"/>
</dbReference>
<dbReference type="EMBL" id="JAQSIO010000003">
    <property type="protein sequence ID" value="MDD0815051.1"/>
    <property type="molecule type" value="Genomic_DNA"/>
</dbReference>